<comment type="caution">
    <text evidence="2">The sequence shown here is derived from an EMBL/GenBank/DDBJ whole genome shotgun (WGS) entry which is preliminary data.</text>
</comment>
<sequence>MVINVFEAMQHPEDEEAEECMRTDIKDMLVKEIQDEEILKKSTAYYEETFATFGDTNLEFFVQENNAELQKSEEISENNKEEKDAEKEEATLPNKEEENQVEQKMELKPLPSNLKYAYLGNDESLPIIISSSLIKEEEEVQKSRHSTFKNKARKLWDPGSCHSISIEELGLNPYIPP</sequence>
<feature type="non-terminal residue" evidence="2">
    <location>
        <position position="177"/>
    </location>
</feature>
<gene>
    <name evidence="2" type="ORF">PIB30_111547</name>
</gene>
<organism evidence="2 3">
    <name type="scientific">Stylosanthes scabra</name>
    <dbReference type="NCBI Taxonomy" id="79078"/>
    <lineage>
        <taxon>Eukaryota</taxon>
        <taxon>Viridiplantae</taxon>
        <taxon>Streptophyta</taxon>
        <taxon>Embryophyta</taxon>
        <taxon>Tracheophyta</taxon>
        <taxon>Spermatophyta</taxon>
        <taxon>Magnoliopsida</taxon>
        <taxon>eudicotyledons</taxon>
        <taxon>Gunneridae</taxon>
        <taxon>Pentapetalae</taxon>
        <taxon>rosids</taxon>
        <taxon>fabids</taxon>
        <taxon>Fabales</taxon>
        <taxon>Fabaceae</taxon>
        <taxon>Papilionoideae</taxon>
        <taxon>50 kb inversion clade</taxon>
        <taxon>dalbergioids sensu lato</taxon>
        <taxon>Dalbergieae</taxon>
        <taxon>Pterocarpus clade</taxon>
        <taxon>Stylosanthes</taxon>
    </lineage>
</organism>
<dbReference type="Proteomes" id="UP001341840">
    <property type="component" value="Unassembled WGS sequence"/>
</dbReference>
<dbReference type="EMBL" id="JASCZI010127997">
    <property type="protein sequence ID" value="MED6166668.1"/>
    <property type="molecule type" value="Genomic_DNA"/>
</dbReference>
<protein>
    <submittedName>
        <fullName evidence="2">Uncharacterized protein</fullName>
    </submittedName>
</protein>
<evidence type="ECO:0000256" key="1">
    <source>
        <dbReference type="SAM" id="MobiDB-lite"/>
    </source>
</evidence>
<name>A0ABU6V440_9FABA</name>
<feature type="region of interest" description="Disordered" evidence="1">
    <location>
        <begin position="68"/>
        <end position="106"/>
    </location>
</feature>
<evidence type="ECO:0000313" key="3">
    <source>
        <dbReference type="Proteomes" id="UP001341840"/>
    </source>
</evidence>
<keyword evidence="3" id="KW-1185">Reference proteome</keyword>
<accession>A0ABU6V440</accession>
<proteinExistence type="predicted"/>
<feature type="compositionally biased region" description="Basic and acidic residues" evidence="1">
    <location>
        <begin position="70"/>
        <end position="106"/>
    </location>
</feature>
<evidence type="ECO:0000313" key="2">
    <source>
        <dbReference type="EMBL" id="MED6166668.1"/>
    </source>
</evidence>
<reference evidence="2 3" key="1">
    <citation type="journal article" date="2023" name="Plants (Basel)">
        <title>Bridging the Gap: Combining Genomics and Transcriptomics Approaches to Understand Stylosanthes scabra, an Orphan Legume from the Brazilian Caatinga.</title>
        <authorList>
            <person name="Ferreira-Neto J.R.C."/>
            <person name="da Silva M.D."/>
            <person name="Binneck E."/>
            <person name="de Melo N.F."/>
            <person name="da Silva R.H."/>
            <person name="de Melo A.L.T.M."/>
            <person name="Pandolfi V."/>
            <person name="Bustamante F.O."/>
            <person name="Brasileiro-Vidal A.C."/>
            <person name="Benko-Iseppon A.M."/>
        </authorList>
    </citation>
    <scope>NUCLEOTIDE SEQUENCE [LARGE SCALE GENOMIC DNA]</scope>
    <source>
        <tissue evidence="2">Leaves</tissue>
    </source>
</reference>